<dbReference type="EMBL" id="FPHT01000105">
    <property type="protein sequence ID" value="SFV80561.1"/>
    <property type="molecule type" value="Genomic_DNA"/>
</dbReference>
<protein>
    <submittedName>
        <fullName evidence="1">Uncharacterized protein</fullName>
    </submittedName>
</protein>
<dbReference type="AlphaFoldDB" id="A0A1W1D759"/>
<evidence type="ECO:0000313" key="1">
    <source>
        <dbReference type="EMBL" id="SFV76277.1"/>
    </source>
</evidence>
<organism evidence="1">
    <name type="scientific">hydrothermal vent metagenome</name>
    <dbReference type="NCBI Taxonomy" id="652676"/>
    <lineage>
        <taxon>unclassified sequences</taxon>
        <taxon>metagenomes</taxon>
        <taxon>ecological metagenomes</taxon>
    </lineage>
</organism>
<dbReference type="EMBL" id="FPHQ01000095">
    <property type="protein sequence ID" value="SFV76277.1"/>
    <property type="molecule type" value="Genomic_DNA"/>
</dbReference>
<sequence length="41" mass="4585">MAIEFLSAQALSLNKTMMNKRPKTLAPKTMLVGYFLILSPD</sequence>
<evidence type="ECO:0000313" key="2">
    <source>
        <dbReference type="EMBL" id="SFV80561.1"/>
    </source>
</evidence>
<name>A0A1W1D759_9ZZZZ</name>
<accession>A0A1W1D759</accession>
<reference evidence="1" key="1">
    <citation type="submission" date="2016-10" db="EMBL/GenBank/DDBJ databases">
        <authorList>
            <person name="de Groot N.N."/>
        </authorList>
    </citation>
    <scope>NUCLEOTIDE SEQUENCE</scope>
</reference>
<proteinExistence type="predicted"/>
<gene>
    <name evidence="1" type="ORF">MNB_SUP05-10-793</name>
    <name evidence="2" type="ORF">MNB_SUP05-12-1364</name>
</gene>